<gene>
    <name evidence="1" type="ORF">P3F81_02935</name>
</gene>
<dbReference type="RefSeq" id="WP_147667610.1">
    <property type="nucleotide sequence ID" value="NZ_CP120678.1"/>
</dbReference>
<evidence type="ECO:0000313" key="1">
    <source>
        <dbReference type="EMBL" id="WIW71286.1"/>
    </source>
</evidence>
<protein>
    <submittedName>
        <fullName evidence="1">Uncharacterized protein</fullName>
    </submittedName>
</protein>
<reference evidence="1" key="1">
    <citation type="submission" date="2023-03" db="EMBL/GenBank/DDBJ databases">
        <title>Selenobaculum gbiensis gen. nov. sp. nov., a new bacterium isolated from the gut microbiota of IBD patient.</title>
        <authorList>
            <person name="Yeo S."/>
            <person name="Park H."/>
            <person name="Huh C.S."/>
        </authorList>
    </citation>
    <scope>NUCLEOTIDE SEQUENCE</scope>
    <source>
        <strain evidence="1">ICN-92133</strain>
    </source>
</reference>
<accession>A0A9Y2AK01</accession>
<evidence type="ECO:0000313" key="2">
    <source>
        <dbReference type="Proteomes" id="UP001243623"/>
    </source>
</evidence>
<sequence length="74" mass="8457">MIIFTDLTGRCLNDTDIFPKLKFWIECNKATKASIICKDSSSTESIVEIPIGNRWITAILDSFEEINKAFEKEI</sequence>
<dbReference type="KEGG" id="sgbi:P3F81_02935"/>
<dbReference type="Proteomes" id="UP001243623">
    <property type="component" value="Chromosome"/>
</dbReference>
<keyword evidence="2" id="KW-1185">Reference proteome</keyword>
<organism evidence="1 2">
    <name type="scientific">Selenobaculum gibii</name>
    <dbReference type="NCBI Taxonomy" id="3054208"/>
    <lineage>
        <taxon>Bacteria</taxon>
        <taxon>Bacillati</taxon>
        <taxon>Bacillota</taxon>
        <taxon>Negativicutes</taxon>
        <taxon>Selenomonadales</taxon>
        <taxon>Selenomonadaceae</taxon>
        <taxon>Selenobaculum</taxon>
    </lineage>
</organism>
<name>A0A9Y2AK01_9FIRM</name>
<dbReference type="EMBL" id="CP120678">
    <property type="protein sequence ID" value="WIW71286.1"/>
    <property type="molecule type" value="Genomic_DNA"/>
</dbReference>
<dbReference type="AlphaFoldDB" id="A0A9Y2AK01"/>
<proteinExistence type="predicted"/>